<sequence length="315" mass="35245">MNLAWGQNQTLAAPQALRAGSNAAVLFLCITINYINAAMVHTFHKHHVFRTSPRFILFIHLVVNDMIQLSISSTLFLLSTTVRTVSVHVCCLLVVPAVATTQNTPLNLSLMATECCLAVCAPLRYAGVCSVLRTRLSIALMWSVSLLSVLPDVVLLWAAEPPDFRRSRILCNRDTLFRRAESQSRRDVSHILLLGLVWSTLVYTYLRILLVAKAADGAAKKARSTILLHAFQMLLSMLVYVQPMVLQGAGTMAPARLLLLHFLIFILNQMLPRFLSPFIYGFRDKTFWRYLKKNLCGTRSQQGAPPPGRQAKARK</sequence>
<gene>
    <name evidence="7" type="primary">OR10960-4</name>
</gene>
<dbReference type="Pfam" id="PF00001">
    <property type="entry name" value="7tm_1"/>
    <property type="match status" value="1"/>
</dbReference>
<evidence type="ECO:0000313" key="8">
    <source>
        <dbReference type="Ensembl" id="ENSTNIP00000002588.1"/>
    </source>
</evidence>
<dbReference type="PROSITE" id="PS50262">
    <property type="entry name" value="G_PROTEIN_RECEP_F1_2"/>
    <property type="match status" value="1"/>
</dbReference>
<dbReference type="Proteomes" id="UP000007303">
    <property type="component" value="Unassembled WGS sequence"/>
</dbReference>
<reference evidence="9" key="1">
    <citation type="journal article" date="2004" name="Nature">
        <title>Genome duplication in the teleost fish Tetraodon nigroviridis reveals the early vertebrate proto-karyotype.</title>
        <authorList>
            <person name="Jaillon O."/>
            <person name="Aury J.-M."/>
            <person name="Brunet F."/>
            <person name="Petit J.-L."/>
            <person name="Stange-Thomann N."/>
            <person name="Mauceli E."/>
            <person name="Bouneau L."/>
            <person name="Fischer C."/>
            <person name="Ozouf-Costaz C."/>
            <person name="Bernot A."/>
            <person name="Nicaud S."/>
            <person name="Jaffe D."/>
            <person name="Fisher S."/>
            <person name="Lutfalla G."/>
            <person name="Dossat C."/>
            <person name="Segurens B."/>
            <person name="Dasilva C."/>
            <person name="Salanoubat M."/>
            <person name="Levy M."/>
            <person name="Boudet N."/>
            <person name="Castellano S."/>
            <person name="Anthouard V."/>
            <person name="Jubin C."/>
            <person name="Castelli V."/>
            <person name="Katinka M."/>
            <person name="Vacherie B."/>
            <person name="Biemont C."/>
            <person name="Skalli Z."/>
            <person name="Cattolico L."/>
            <person name="Poulain J."/>
            <person name="De Berardinis V."/>
            <person name="Cruaud C."/>
            <person name="Duprat S."/>
            <person name="Brottier P."/>
            <person name="Coutanceau J.-P."/>
            <person name="Gouzy J."/>
            <person name="Parra G."/>
            <person name="Lardier G."/>
            <person name="Chapple C."/>
            <person name="McKernan K.J."/>
            <person name="McEwan P."/>
            <person name="Bosak S."/>
            <person name="Kellis M."/>
            <person name="Volff J.-N."/>
            <person name="Guigo R."/>
            <person name="Zody M.C."/>
            <person name="Mesirov J."/>
            <person name="Lindblad-Toh K."/>
            <person name="Birren B."/>
            <person name="Nusbaum C."/>
            <person name="Kahn D."/>
            <person name="Robinson-Rechavi M."/>
            <person name="Laudet V."/>
            <person name="Schachter V."/>
            <person name="Quetier F."/>
            <person name="Saurin W."/>
            <person name="Scarpelli C."/>
            <person name="Wincker P."/>
            <person name="Lander E.S."/>
            <person name="Weissenbach J."/>
            <person name="Roest Crollius H."/>
        </authorList>
    </citation>
    <scope>NUCLEOTIDE SEQUENCE [LARGE SCALE GENOMIC DNA]</scope>
</reference>
<organism evidence="7">
    <name type="scientific">Tetraodon nigroviridis</name>
    <name type="common">Spotted green pufferfish</name>
    <name type="synonym">Chelonodon nigroviridis</name>
    <dbReference type="NCBI Taxonomy" id="99883"/>
    <lineage>
        <taxon>Eukaryota</taxon>
        <taxon>Metazoa</taxon>
        <taxon>Chordata</taxon>
        <taxon>Craniata</taxon>
        <taxon>Vertebrata</taxon>
        <taxon>Euteleostomi</taxon>
        <taxon>Actinopterygii</taxon>
        <taxon>Neopterygii</taxon>
        <taxon>Teleostei</taxon>
        <taxon>Neoteleostei</taxon>
        <taxon>Acanthomorphata</taxon>
        <taxon>Eupercaria</taxon>
        <taxon>Tetraodontiformes</taxon>
        <taxon>Tetradontoidea</taxon>
        <taxon>Tetraodontidae</taxon>
        <taxon>Tetraodon</taxon>
    </lineage>
</organism>
<proteinExistence type="predicted"/>
<dbReference type="FunFam" id="1.20.1070.10:FF:000096">
    <property type="entry name" value="Odorant receptor 131-2"/>
    <property type="match status" value="1"/>
</dbReference>
<evidence type="ECO:0000256" key="1">
    <source>
        <dbReference type="ARBA" id="ARBA00004370"/>
    </source>
</evidence>
<reference evidence="7" key="2">
    <citation type="journal article" date="2006" name="BMC Genomics">
        <title>The odorant receptor repertoire of teleost fish.</title>
        <authorList>
            <person name="Alioto T.S."/>
            <person name="Ngai J."/>
        </authorList>
    </citation>
    <scope>NUCLEOTIDE SEQUENCE</scope>
</reference>
<reference evidence="8" key="3">
    <citation type="submission" date="2025-05" db="UniProtKB">
        <authorList>
            <consortium name="Ensembl"/>
        </authorList>
    </citation>
    <scope>IDENTIFICATION</scope>
</reference>
<dbReference type="EMBL" id="DQ306148">
    <property type="protein sequence ID" value="ABC43387.1"/>
    <property type="molecule type" value="Genomic_DNA"/>
</dbReference>
<feature type="transmembrane region" description="Helical" evidence="5">
    <location>
        <begin position="188"/>
        <end position="206"/>
    </location>
</feature>
<dbReference type="HOGENOM" id="CLU_077059_0_0_1"/>
<dbReference type="InterPro" id="IPR052921">
    <property type="entry name" value="GPCR1_Superfamily_Member"/>
</dbReference>
<dbReference type="SUPFAM" id="SSF81321">
    <property type="entry name" value="Family A G protein-coupled receptor-like"/>
    <property type="match status" value="1"/>
</dbReference>
<keyword evidence="7" id="KW-0675">Receptor</keyword>
<keyword evidence="4 5" id="KW-0472">Membrane</keyword>
<evidence type="ECO:0000313" key="7">
    <source>
        <dbReference type="EMBL" id="ABC43387.1"/>
    </source>
</evidence>
<dbReference type="PANTHER" id="PTHR26451:SF998">
    <property type="entry name" value="ODORANT RECEPTOR-RELATED"/>
    <property type="match status" value="1"/>
</dbReference>
<keyword evidence="2 5" id="KW-0812">Transmembrane</keyword>
<evidence type="ECO:0000256" key="2">
    <source>
        <dbReference type="ARBA" id="ARBA00022692"/>
    </source>
</evidence>
<dbReference type="PANTHER" id="PTHR26451">
    <property type="entry name" value="G_PROTEIN_RECEP_F1_2 DOMAIN-CONTAINING PROTEIN"/>
    <property type="match status" value="1"/>
</dbReference>
<accession>Q2PR80</accession>
<protein>
    <submittedName>
        <fullName evidence="7">Odorant receptor</fullName>
    </submittedName>
</protein>
<feature type="transmembrane region" description="Helical" evidence="5">
    <location>
        <begin position="55"/>
        <end position="78"/>
    </location>
</feature>
<dbReference type="Gene3D" id="1.20.1070.10">
    <property type="entry name" value="Rhodopsin 7-helix transmembrane proteins"/>
    <property type="match status" value="1"/>
</dbReference>
<evidence type="ECO:0000256" key="4">
    <source>
        <dbReference type="ARBA" id="ARBA00023136"/>
    </source>
</evidence>
<keyword evidence="9" id="KW-1185">Reference proteome</keyword>
<dbReference type="Ensembl" id="ENSTNIT00000002051.1">
    <property type="protein sequence ID" value="ENSTNIP00000002588.1"/>
    <property type="gene ID" value="ENSTNIG00000000079.1"/>
</dbReference>
<dbReference type="GO" id="GO:0004984">
    <property type="term" value="F:olfactory receptor activity"/>
    <property type="evidence" value="ECO:0007669"/>
    <property type="project" value="TreeGrafter"/>
</dbReference>
<name>Q2PR80_TETNG</name>
<feature type="transmembrane region" description="Helical" evidence="5">
    <location>
        <begin position="138"/>
        <end position="159"/>
    </location>
</feature>
<dbReference type="GO" id="GO:0005549">
    <property type="term" value="F:odorant binding"/>
    <property type="evidence" value="ECO:0007669"/>
    <property type="project" value="TreeGrafter"/>
</dbReference>
<feature type="transmembrane region" description="Helical" evidence="5">
    <location>
        <begin position="226"/>
        <end position="246"/>
    </location>
</feature>
<comment type="subcellular location">
    <subcellularLocation>
        <location evidence="1">Membrane</location>
    </subcellularLocation>
</comment>
<dbReference type="GO" id="GO:0004930">
    <property type="term" value="F:G protein-coupled receptor activity"/>
    <property type="evidence" value="ECO:0007669"/>
    <property type="project" value="InterPro"/>
</dbReference>
<dbReference type="InterPro" id="IPR000276">
    <property type="entry name" value="GPCR_Rhodpsn"/>
</dbReference>
<feature type="transmembrane region" description="Helical" evidence="5">
    <location>
        <begin position="23"/>
        <end position="43"/>
    </location>
</feature>
<dbReference type="InterPro" id="IPR017452">
    <property type="entry name" value="GPCR_Rhodpsn_7TM"/>
</dbReference>
<dbReference type="AlphaFoldDB" id="Q2PR80"/>
<dbReference type="GO" id="GO:0016020">
    <property type="term" value="C:membrane"/>
    <property type="evidence" value="ECO:0007669"/>
    <property type="project" value="UniProtKB-SubCell"/>
</dbReference>
<dbReference type="CDD" id="cd00637">
    <property type="entry name" value="7tm_classA_rhodopsin-like"/>
    <property type="match status" value="1"/>
</dbReference>
<dbReference type="GeneTree" id="ENSGT00940000161337"/>
<evidence type="ECO:0000259" key="6">
    <source>
        <dbReference type="PROSITE" id="PS50262"/>
    </source>
</evidence>
<evidence type="ECO:0000256" key="3">
    <source>
        <dbReference type="ARBA" id="ARBA00022989"/>
    </source>
</evidence>
<evidence type="ECO:0000256" key="5">
    <source>
        <dbReference type="SAM" id="Phobius"/>
    </source>
</evidence>
<evidence type="ECO:0000313" key="9">
    <source>
        <dbReference type="Proteomes" id="UP000007303"/>
    </source>
</evidence>
<keyword evidence="3 5" id="KW-1133">Transmembrane helix</keyword>
<dbReference type="OMA" id="RYSYICT"/>
<feature type="domain" description="G-protein coupled receptors family 1 profile" evidence="6">
    <location>
        <begin position="35"/>
        <end position="280"/>
    </location>
</feature>
<feature type="transmembrane region" description="Helical" evidence="5">
    <location>
        <begin position="258"/>
        <end position="282"/>
    </location>
</feature>